<sequence length="345" mass="41577">MDLLPNDIIKYHILPILGQQSLSCLFFTCKRFTSFISPISYIPKYYNLPYELYGDLSSIITNNEYFLVRYILHHYHNELWYSQYIPMVLYTFKINCQILLDKYLSLLCRDNFTYSNRYYNKYCKLFFLCDLHDKNSLLKEDVLIYKDDDYYGMFYEVYYGGENQCREYTESGDWNFEPDKNFTLLKYTIKYNNFNCFKIVVDKFFKRGIEDHDSDKIFEYIYKKSYKKGLEYICQNYKPRIDDIGDLSNIHDNEILDILNKYVGDKWIAFIYTQALDIKYYKLADELLPQLLHEKYLSGLGLMTIIYSAAYYKPHFLQFKDKAQITRSYLMGLNIQPNIIEDILS</sequence>
<gene>
    <name evidence="1" type="ORF">ORPV_33</name>
</gene>
<dbReference type="KEGG" id="vg:35382096"/>
<reference evidence="1" key="1">
    <citation type="submission" date="2017-08" db="EMBL/GenBank/DDBJ databases">
        <authorList>
            <consortium name="Urmite Genomes"/>
        </authorList>
    </citation>
    <scope>NUCLEOTIDE SEQUENCE [LARGE SCALE GENOMIC DNA]</scope>
    <source>
        <strain evidence="1">IHUMI-LCC2</strain>
    </source>
</reference>
<keyword evidence="2" id="KW-1185">Reference proteome</keyword>
<name>A0A2I2L345_9VIRU</name>
<proteinExistence type="predicted"/>
<accession>A0A2I2L345</accession>
<evidence type="ECO:0000313" key="2">
    <source>
        <dbReference type="Proteomes" id="UP000236316"/>
    </source>
</evidence>
<evidence type="ECO:0000313" key="1">
    <source>
        <dbReference type="EMBL" id="SNW61937.1"/>
    </source>
</evidence>
<organism evidence="1">
    <name type="scientific">Orpheovirus IHUMI-LCC2</name>
    <dbReference type="NCBI Taxonomy" id="2023057"/>
    <lineage>
        <taxon>Viruses</taxon>
        <taxon>Varidnaviria</taxon>
        <taxon>Bamfordvirae</taxon>
        <taxon>Nucleocytoviricota</taxon>
        <taxon>Megaviricetes</taxon>
        <taxon>Pimascovirales</taxon>
        <taxon>Ocovirineae</taxon>
        <taxon>Orpheoviridae</taxon>
        <taxon>Alphaorpheovirus</taxon>
        <taxon>Alphaorpheovirus massiliense</taxon>
    </lineage>
</organism>
<dbReference type="EMBL" id="LT906555">
    <property type="protein sequence ID" value="SNW61937.1"/>
    <property type="molecule type" value="Genomic_DNA"/>
</dbReference>
<protein>
    <submittedName>
        <fullName evidence="1">Uncharacterized protein</fullName>
    </submittedName>
</protein>
<dbReference type="RefSeq" id="YP_009448239.1">
    <property type="nucleotide sequence ID" value="NC_036594.1"/>
</dbReference>
<dbReference type="Proteomes" id="UP000236316">
    <property type="component" value="Segment"/>
</dbReference>
<dbReference type="GeneID" id="35382096"/>